<gene>
    <name evidence="1" type="ORF">ENJ12_07575</name>
</gene>
<dbReference type="Proteomes" id="UP000886339">
    <property type="component" value="Unassembled WGS sequence"/>
</dbReference>
<protein>
    <submittedName>
        <fullName evidence="1">Uncharacterized protein</fullName>
    </submittedName>
</protein>
<dbReference type="EMBL" id="DRLF01000265">
    <property type="protein sequence ID" value="HEC06694.1"/>
    <property type="molecule type" value="Genomic_DNA"/>
</dbReference>
<evidence type="ECO:0000313" key="1">
    <source>
        <dbReference type="EMBL" id="HEC06694.1"/>
    </source>
</evidence>
<reference evidence="1" key="1">
    <citation type="journal article" date="2020" name="mSystems">
        <title>Genome- and Community-Level Interaction Insights into Carbon Utilization and Element Cycling Functions of Hydrothermarchaeota in Hydrothermal Sediment.</title>
        <authorList>
            <person name="Zhou Z."/>
            <person name="Liu Y."/>
            <person name="Xu W."/>
            <person name="Pan J."/>
            <person name="Luo Z.H."/>
            <person name="Li M."/>
        </authorList>
    </citation>
    <scope>NUCLEOTIDE SEQUENCE [LARGE SCALE GENOMIC DNA]</scope>
    <source>
        <strain evidence="1">HyVt-458</strain>
    </source>
</reference>
<name>A0A831WD47_9GAMM</name>
<accession>A0A831WD47</accession>
<organism evidence="1">
    <name type="scientific">Thiolapillus brandeum</name>
    <dbReference type="NCBI Taxonomy" id="1076588"/>
    <lineage>
        <taxon>Bacteria</taxon>
        <taxon>Pseudomonadati</taxon>
        <taxon>Pseudomonadota</taxon>
        <taxon>Gammaproteobacteria</taxon>
        <taxon>Chromatiales</taxon>
        <taxon>Sedimenticolaceae</taxon>
        <taxon>Thiolapillus</taxon>
    </lineage>
</organism>
<dbReference type="AlphaFoldDB" id="A0A831WD47"/>
<proteinExistence type="predicted"/>
<sequence length="462" mass="51203">MSIHVAARALLYERQARKGLMGSVFFRGEEQQNRFVADIRVPLVDHASQYTEETLQDIAPGEYLIQLSLPNGGVITQNFTVQAGEDTRVIITIPHEGPHEWSSLHAMTGKFAQEAVATGGYMRPMAARSQSYAQLSADPEFGYALSWLAPDQNPADGMLSGDQVLRELGELMGREPDVRSATVKLGTAIPVEEPSLEDGDFALFRFKHGGLQAGESTDDEDFFLGPGSNMDRRFLLQQSAFGAQLISLPTPWTTPQGQEVVELLIKKHSIFEELDYAMTIGDPMINTLLGYINMGAVHLAQRLLDVEQAQQMLYEKISYPLAATIGGYVLVLGRNTGEYRSQAHVWKSWVENLDHWFEWLPDGAILNASMQLMEKQPDLEKARDALMRAFSRGLPYFTFGLKQLLDGMRFFAGKGDAEAQGCLDVLKVIAAGVDSGSPFLTVTVASSWEEKKKTPTLEMRYG</sequence>
<comment type="caution">
    <text evidence="1">The sequence shown here is derived from an EMBL/GenBank/DDBJ whole genome shotgun (WGS) entry which is preliminary data.</text>
</comment>